<feature type="region of interest" description="Disordered" evidence="1">
    <location>
        <begin position="31"/>
        <end position="70"/>
    </location>
</feature>
<dbReference type="RefSeq" id="WP_264487538.1">
    <property type="nucleotide sequence ID" value="NZ_JAPDDT010000004.1"/>
</dbReference>
<protein>
    <submittedName>
        <fullName evidence="2">Uncharacterized protein</fullName>
    </submittedName>
</protein>
<sequence>MSFRRVWIVLLVTGLVVFLCSRFVKNSITETSKSASGTTGAHDEKGKPHSAEEVSSSHKVREREPEKRPGISDMLASFNTPLPGLIEFPQQTLQERILATNALLKKTGIALRFGVDEEQDPSQSLLELQVPALLLENATPRLILLHDVNALKKDFFFNEEEGEVLFRENFGG</sequence>
<reference evidence="2 3" key="1">
    <citation type="submission" date="2022-10" db="EMBL/GenBank/DDBJ databases">
        <title>Luteolibacter arcticus strain CCTCC AB 2014275, whole genome shotgun sequencing project.</title>
        <authorList>
            <person name="Zhao G."/>
            <person name="Shen L."/>
        </authorList>
    </citation>
    <scope>NUCLEOTIDE SEQUENCE [LARGE SCALE GENOMIC DNA]</scope>
    <source>
        <strain evidence="2 3">CCTCC AB 2014275</strain>
    </source>
</reference>
<dbReference type="Proteomes" id="UP001320876">
    <property type="component" value="Unassembled WGS sequence"/>
</dbReference>
<accession>A0ABT3GIT1</accession>
<organism evidence="2 3">
    <name type="scientific">Luteolibacter arcticus</name>
    <dbReference type="NCBI Taxonomy" id="1581411"/>
    <lineage>
        <taxon>Bacteria</taxon>
        <taxon>Pseudomonadati</taxon>
        <taxon>Verrucomicrobiota</taxon>
        <taxon>Verrucomicrobiia</taxon>
        <taxon>Verrucomicrobiales</taxon>
        <taxon>Verrucomicrobiaceae</taxon>
        <taxon>Luteolibacter</taxon>
    </lineage>
</organism>
<evidence type="ECO:0000313" key="3">
    <source>
        <dbReference type="Proteomes" id="UP001320876"/>
    </source>
</evidence>
<keyword evidence="3" id="KW-1185">Reference proteome</keyword>
<comment type="caution">
    <text evidence="2">The sequence shown here is derived from an EMBL/GenBank/DDBJ whole genome shotgun (WGS) entry which is preliminary data.</text>
</comment>
<feature type="compositionally biased region" description="Basic and acidic residues" evidence="1">
    <location>
        <begin position="41"/>
        <end position="70"/>
    </location>
</feature>
<gene>
    <name evidence="2" type="ORF">OKA05_12785</name>
</gene>
<name>A0ABT3GIT1_9BACT</name>
<dbReference type="EMBL" id="JAPDDT010000004">
    <property type="protein sequence ID" value="MCW1923433.1"/>
    <property type="molecule type" value="Genomic_DNA"/>
</dbReference>
<evidence type="ECO:0000256" key="1">
    <source>
        <dbReference type="SAM" id="MobiDB-lite"/>
    </source>
</evidence>
<proteinExistence type="predicted"/>
<evidence type="ECO:0000313" key="2">
    <source>
        <dbReference type="EMBL" id="MCW1923433.1"/>
    </source>
</evidence>